<geneLocation type="plasmid" evidence="16 17">
    <name>AbAZ39_p3</name>
</geneLocation>
<evidence type="ECO:0000256" key="13">
    <source>
        <dbReference type="SAM" id="SignalP"/>
    </source>
</evidence>
<dbReference type="GO" id="GO:0009279">
    <property type="term" value="C:cell outer membrane"/>
    <property type="evidence" value="ECO:0007669"/>
    <property type="project" value="UniProtKB-SubCell"/>
</dbReference>
<evidence type="ECO:0000259" key="14">
    <source>
        <dbReference type="Pfam" id="PF00593"/>
    </source>
</evidence>
<evidence type="ECO:0000256" key="3">
    <source>
        <dbReference type="ARBA" id="ARBA00022452"/>
    </source>
</evidence>
<gene>
    <name evidence="16" type="ORF">ABAZ39_28480</name>
</gene>
<evidence type="ECO:0000259" key="15">
    <source>
        <dbReference type="Pfam" id="PF07715"/>
    </source>
</evidence>
<evidence type="ECO:0000256" key="6">
    <source>
        <dbReference type="ARBA" id="ARBA00023004"/>
    </source>
</evidence>
<evidence type="ECO:0000256" key="5">
    <source>
        <dbReference type="ARBA" id="ARBA00022692"/>
    </source>
</evidence>
<dbReference type="Pfam" id="PF00593">
    <property type="entry name" value="TonB_dep_Rec_b-barrel"/>
    <property type="match status" value="1"/>
</dbReference>
<organism evidence="16 17">
    <name type="scientific">Azospirillum argentinense</name>
    <dbReference type="NCBI Taxonomy" id="2970906"/>
    <lineage>
        <taxon>Bacteria</taxon>
        <taxon>Pseudomonadati</taxon>
        <taxon>Pseudomonadota</taxon>
        <taxon>Alphaproteobacteria</taxon>
        <taxon>Rhodospirillales</taxon>
        <taxon>Azospirillaceae</taxon>
        <taxon>Azospirillum</taxon>
    </lineage>
</organism>
<evidence type="ECO:0000256" key="12">
    <source>
        <dbReference type="RuleBase" id="RU003357"/>
    </source>
</evidence>
<keyword evidence="3 11" id="KW-1134">Transmembrane beta strand</keyword>
<keyword evidence="8 12" id="KW-0798">TonB box</keyword>
<proteinExistence type="inferred from homology"/>
<comment type="subcellular location">
    <subcellularLocation>
        <location evidence="1 11">Cell outer membrane</location>
        <topology evidence="1 11">Multi-pass membrane protein</topology>
    </subcellularLocation>
</comment>
<dbReference type="Pfam" id="PF07715">
    <property type="entry name" value="Plug"/>
    <property type="match status" value="1"/>
</dbReference>
<keyword evidence="9 11" id="KW-0472">Membrane</keyword>
<evidence type="ECO:0000313" key="16">
    <source>
        <dbReference type="EMBL" id="AIB15798.1"/>
    </source>
</evidence>
<feature type="domain" description="TonB-dependent receptor-like beta-barrel" evidence="14">
    <location>
        <begin position="268"/>
        <end position="671"/>
    </location>
</feature>
<evidence type="ECO:0000256" key="7">
    <source>
        <dbReference type="ARBA" id="ARBA00023065"/>
    </source>
</evidence>
<keyword evidence="2 11" id="KW-0813">Transport</keyword>
<dbReference type="CDD" id="cd01347">
    <property type="entry name" value="ligand_gated_channel"/>
    <property type="match status" value="1"/>
</dbReference>
<dbReference type="InterPro" id="IPR039426">
    <property type="entry name" value="TonB-dep_rcpt-like"/>
</dbReference>
<keyword evidence="4" id="KW-0410">Iron transport</keyword>
<dbReference type="RefSeq" id="WP_051658646.1">
    <property type="nucleotide sequence ID" value="NZ_CP007796.1"/>
</dbReference>
<evidence type="ECO:0000256" key="11">
    <source>
        <dbReference type="PROSITE-ProRule" id="PRU01360"/>
    </source>
</evidence>
<accession>A0A060DXI2</accession>
<dbReference type="SUPFAM" id="SSF56935">
    <property type="entry name" value="Porins"/>
    <property type="match status" value="1"/>
</dbReference>
<dbReference type="GO" id="GO:0006826">
    <property type="term" value="P:iron ion transport"/>
    <property type="evidence" value="ECO:0007669"/>
    <property type="project" value="UniProtKB-KW"/>
</dbReference>
<dbReference type="InterPro" id="IPR036942">
    <property type="entry name" value="Beta-barrel_TonB_sf"/>
</dbReference>
<name>A0A060DXI2_9PROT</name>
<evidence type="ECO:0000256" key="2">
    <source>
        <dbReference type="ARBA" id="ARBA00022448"/>
    </source>
</evidence>
<keyword evidence="5 11" id="KW-0812">Transmembrane</keyword>
<evidence type="ECO:0000256" key="8">
    <source>
        <dbReference type="ARBA" id="ARBA00023077"/>
    </source>
</evidence>
<evidence type="ECO:0000256" key="4">
    <source>
        <dbReference type="ARBA" id="ARBA00022496"/>
    </source>
</evidence>
<dbReference type="PROSITE" id="PS52016">
    <property type="entry name" value="TONB_DEPENDENT_REC_3"/>
    <property type="match status" value="1"/>
</dbReference>
<reference evidence="16 17" key="1">
    <citation type="journal article" date="2014" name="Genome Announc.">
        <title>Complete Genome Sequence of the Model Rhizosphere Strain Azospirillum brasilense Az39, Successfully Applied in Agriculture.</title>
        <authorList>
            <person name="Rivera D."/>
            <person name="Revale S."/>
            <person name="Molina R."/>
            <person name="Gualpa J."/>
            <person name="Puente M."/>
            <person name="Maroniche G."/>
            <person name="Paris G."/>
            <person name="Baker D."/>
            <person name="Clavijo B."/>
            <person name="McLay K."/>
            <person name="Spaepen S."/>
            <person name="Perticari A."/>
            <person name="Vazquez M."/>
            <person name="Wisniewski-Dye F."/>
            <person name="Watkins C."/>
            <person name="Martinez-Abarca F."/>
            <person name="Vanderleyden J."/>
            <person name="Cassan F."/>
        </authorList>
    </citation>
    <scope>NUCLEOTIDE SEQUENCE [LARGE SCALE GENOMIC DNA]</scope>
    <source>
        <strain evidence="16 17">Az39</strain>
        <plasmid evidence="16">AbAZ39_p3</plasmid>
    </source>
</reference>
<feature type="chain" id="PRO_5001587114" evidence="13">
    <location>
        <begin position="31"/>
        <end position="705"/>
    </location>
</feature>
<evidence type="ECO:0000256" key="9">
    <source>
        <dbReference type="ARBA" id="ARBA00023136"/>
    </source>
</evidence>
<keyword evidence="7" id="KW-0406">Ion transport</keyword>
<sequence length="705" mass="75381">MPHPTFRAPPHARLLPSAPLLLAMAGPVLAADPPGIVATAPVELPPLTVEARQWKEDVQRTPGSVEVLTPQELDNPLSGGLPAAVAKRTPNVQIEQSTVQTRIVLRGMTSANTALQDPLGFFVNDVALPHGATQAPRLPDPAALEVLKGPQGSLYGRNTEAGAIKAATADPDWTSSGWGSLYTGFQDGPDGWRPTVTAAGRVSGPLKDDTLAGSLAFRAEDARGTGLNRFDGSKNGTETGRWTLSGGLEARPDDDTDVRLKSVVERAELGKARMRYLSGPYATGRFITNYNTPSWDDSTSAVQSLRIDHRGDGLDLTSVTGWTHYKRDFQMDLDGSPLATLPTLSTHRDDALSQEIRLTSADPQARLRWLAGFYAHREWTDLDFKIGTPRVRRETTIDQTGLAGFGQVEVGLTDALRFGLGGRLEWISQSGYQTLSSPAGRSAYGQDLHHTTLLPRVSLSYEAGPDATVYASYARGYLPGGYNYGTAANRGTLTYAPEYSWTAEAGVKGRFAAGRGEAGLAVFHTRTTDKQIVDLVPGGTQKVSNAAEAEIVGAELSLTGRLSAHWTLFGSGGLQRAKATSYTVNVSRNGALVPADLSGNRLPMAAHATYALGVGYDEGERGWFGQVGVNGSGPYHFDSENTLRQSAFALVDAQVGYRFAAVELGVWASNLFNRNVYARAVRAPLGVLAEDGAAREVGLRVKAVW</sequence>
<dbReference type="PANTHER" id="PTHR32552:SF81">
    <property type="entry name" value="TONB-DEPENDENT OUTER MEMBRANE RECEPTOR"/>
    <property type="match status" value="1"/>
</dbReference>
<evidence type="ECO:0000256" key="1">
    <source>
        <dbReference type="ARBA" id="ARBA00004571"/>
    </source>
</evidence>
<keyword evidence="13" id="KW-0732">Signal</keyword>
<keyword evidence="6" id="KW-0408">Iron</keyword>
<protein>
    <submittedName>
        <fullName evidence="16">TonB-dependent receptor</fullName>
    </submittedName>
</protein>
<comment type="similarity">
    <text evidence="11 12">Belongs to the TonB-dependent receptor family.</text>
</comment>
<feature type="domain" description="TonB-dependent receptor plug" evidence="15">
    <location>
        <begin position="58"/>
        <end position="162"/>
    </location>
</feature>
<keyword evidence="16" id="KW-0614">Plasmid</keyword>
<feature type="signal peptide" evidence="13">
    <location>
        <begin position="1"/>
        <end position="30"/>
    </location>
</feature>
<dbReference type="InterPro" id="IPR012910">
    <property type="entry name" value="Plug_dom"/>
</dbReference>
<evidence type="ECO:0000256" key="10">
    <source>
        <dbReference type="ARBA" id="ARBA00023237"/>
    </source>
</evidence>
<dbReference type="AlphaFoldDB" id="A0A060DXI2"/>
<dbReference type="PANTHER" id="PTHR32552">
    <property type="entry name" value="FERRICHROME IRON RECEPTOR-RELATED"/>
    <property type="match status" value="1"/>
</dbReference>
<dbReference type="InterPro" id="IPR000531">
    <property type="entry name" value="Beta-barrel_TonB"/>
</dbReference>
<dbReference type="KEGG" id="abq:ABAZ39_28480"/>
<keyword evidence="10 11" id="KW-0998">Cell outer membrane</keyword>
<keyword evidence="16" id="KW-0675">Receptor</keyword>
<dbReference type="Proteomes" id="UP000027186">
    <property type="component" value="Plasmid AbAZ39_p3"/>
</dbReference>
<dbReference type="EMBL" id="CP007796">
    <property type="protein sequence ID" value="AIB15798.1"/>
    <property type="molecule type" value="Genomic_DNA"/>
</dbReference>
<dbReference type="Gene3D" id="2.40.170.20">
    <property type="entry name" value="TonB-dependent receptor, beta-barrel domain"/>
    <property type="match status" value="1"/>
</dbReference>
<evidence type="ECO:0000313" key="17">
    <source>
        <dbReference type="Proteomes" id="UP000027186"/>
    </source>
</evidence>